<dbReference type="Proteomes" id="UP000053599">
    <property type="component" value="Unassembled WGS sequence"/>
</dbReference>
<keyword evidence="1" id="KW-1133">Transmembrane helix</keyword>
<sequence length="211" mass="23962">MAPPIDHACEDEPSALPFKTGGPLRRNQEYLIFYLFAIPAWGLAITSACLGSLYGGHSHYFIATVTPFLALYSMAFIQTCWLMSTAPRNTVADRRAYLNLACRFERLCAPIALIGMVTWAVAYRFRAKASSPAYWIIWLVVWILSIVVCIMNVYNNISWESDLLYQIAPDYPQGNYWLGVFGIQYICRAKIVDHGKEGYEMEEPTNQRVPV</sequence>
<name>A0A0D1X6A2_9EURO</name>
<evidence type="ECO:0000313" key="3">
    <source>
        <dbReference type="Proteomes" id="UP000053599"/>
    </source>
</evidence>
<dbReference type="HOGENOM" id="CLU_1315263_0_0_1"/>
<reference evidence="2 3" key="1">
    <citation type="submission" date="2015-01" db="EMBL/GenBank/DDBJ databases">
        <title>The Genome Sequence of Exophiala sideris CBS121828.</title>
        <authorList>
            <consortium name="The Broad Institute Genomics Platform"/>
            <person name="Cuomo C."/>
            <person name="de Hoog S."/>
            <person name="Gorbushina A."/>
            <person name="Stielow B."/>
            <person name="Teixiera M."/>
            <person name="Abouelleil A."/>
            <person name="Chapman S.B."/>
            <person name="Priest M."/>
            <person name="Young S.K."/>
            <person name="Wortman J."/>
            <person name="Nusbaum C."/>
            <person name="Birren B."/>
        </authorList>
    </citation>
    <scope>NUCLEOTIDE SEQUENCE [LARGE SCALE GENOMIC DNA]</scope>
    <source>
        <strain evidence="2 3">CBS 121828</strain>
    </source>
</reference>
<evidence type="ECO:0000256" key="1">
    <source>
        <dbReference type="SAM" id="Phobius"/>
    </source>
</evidence>
<evidence type="ECO:0000313" key="2">
    <source>
        <dbReference type="EMBL" id="KIV83271.1"/>
    </source>
</evidence>
<feature type="transmembrane region" description="Helical" evidence="1">
    <location>
        <begin position="31"/>
        <end position="54"/>
    </location>
</feature>
<dbReference type="OrthoDB" id="4143071at2759"/>
<gene>
    <name evidence="2" type="ORF">PV11_05314</name>
</gene>
<keyword evidence="1" id="KW-0812">Transmembrane</keyword>
<protein>
    <submittedName>
        <fullName evidence="2">Uncharacterized protein</fullName>
    </submittedName>
</protein>
<dbReference type="EMBL" id="KN846952">
    <property type="protein sequence ID" value="KIV83271.1"/>
    <property type="molecule type" value="Genomic_DNA"/>
</dbReference>
<feature type="transmembrane region" description="Helical" evidence="1">
    <location>
        <begin position="60"/>
        <end position="83"/>
    </location>
</feature>
<keyword evidence="1" id="KW-0472">Membrane</keyword>
<dbReference type="AlphaFoldDB" id="A0A0D1X6A2"/>
<feature type="transmembrane region" description="Helical" evidence="1">
    <location>
        <begin position="104"/>
        <end position="123"/>
    </location>
</feature>
<proteinExistence type="predicted"/>
<accession>A0A0D1X6A2</accession>
<organism evidence="2 3">
    <name type="scientific">Exophiala sideris</name>
    <dbReference type="NCBI Taxonomy" id="1016849"/>
    <lineage>
        <taxon>Eukaryota</taxon>
        <taxon>Fungi</taxon>
        <taxon>Dikarya</taxon>
        <taxon>Ascomycota</taxon>
        <taxon>Pezizomycotina</taxon>
        <taxon>Eurotiomycetes</taxon>
        <taxon>Chaetothyriomycetidae</taxon>
        <taxon>Chaetothyriales</taxon>
        <taxon>Herpotrichiellaceae</taxon>
        <taxon>Exophiala</taxon>
    </lineage>
</organism>
<feature type="transmembrane region" description="Helical" evidence="1">
    <location>
        <begin position="135"/>
        <end position="154"/>
    </location>
</feature>